<dbReference type="SFLD" id="SFLDS00003">
    <property type="entry name" value="Haloacid_Dehalogenase"/>
    <property type="match status" value="1"/>
</dbReference>
<dbReference type="OrthoDB" id="9809962at2"/>
<proteinExistence type="predicted"/>
<dbReference type="InterPro" id="IPR044924">
    <property type="entry name" value="HAD-SF_hydro_IA_REG-2-like_cap"/>
</dbReference>
<dbReference type="InterPro" id="IPR006439">
    <property type="entry name" value="HAD-SF_hydro_IA"/>
</dbReference>
<name>A0A1T2X1P1_9BACL</name>
<dbReference type="AlphaFoldDB" id="A0A1T2X1P1"/>
<dbReference type="SUPFAM" id="SSF56784">
    <property type="entry name" value="HAD-like"/>
    <property type="match status" value="1"/>
</dbReference>
<dbReference type="NCBIfam" id="TIGR01549">
    <property type="entry name" value="HAD-SF-IA-v1"/>
    <property type="match status" value="1"/>
</dbReference>
<keyword evidence="2" id="KW-1185">Reference proteome</keyword>
<dbReference type="Proteomes" id="UP000190188">
    <property type="component" value="Unassembled WGS sequence"/>
</dbReference>
<dbReference type="STRING" id="1324314.BVG16_27405"/>
<dbReference type="InterPro" id="IPR051828">
    <property type="entry name" value="HAD-like_hydrolase_domain"/>
</dbReference>
<dbReference type="Pfam" id="PF00702">
    <property type="entry name" value="Hydrolase"/>
    <property type="match status" value="1"/>
</dbReference>
<dbReference type="RefSeq" id="WP_078502378.1">
    <property type="nucleotide sequence ID" value="NZ_MSZX01000014.1"/>
</dbReference>
<dbReference type="InterPro" id="IPR036412">
    <property type="entry name" value="HAD-like_sf"/>
</dbReference>
<reference evidence="1 2" key="1">
    <citation type="submission" date="2017-01" db="EMBL/GenBank/DDBJ databases">
        <title>Genome analysis of Paenibacillus selenitrireducens ES3-24.</title>
        <authorList>
            <person name="Xu D."/>
            <person name="Yao R."/>
            <person name="Zheng S."/>
        </authorList>
    </citation>
    <scope>NUCLEOTIDE SEQUENCE [LARGE SCALE GENOMIC DNA]</scope>
    <source>
        <strain evidence="1 2">ES3-24</strain>
    </source>
</reference>
<protein>
    <submittedName>
        <fullName evidence="1">Haloacid dehalogenase</fullName>
    </submittedName>
</protein>
<sequence>MSKVLLWDFDGTLGYRQGGMWGASMLEALKEYDPTTNLKAPDFRDFLKSGFPWHHPEKSYTHIKSSEEWWEPILYKFFQGYVHYGIAEADAKKLAVNAKERFIDTSCWTVYDDTLVTLERLSDLGWRHAIVSNHIPELSKIVQTLGVMDYMNYFFNSALVGYEKPNPLIFKYVLRETGNPEIVWMIGDNFEADYRGAEAVGIQAILVRNIDTRAARNCRDINDVIKIIER</sequence>
<organism evidence="1 2">
    <name type="scientific">Paenibacillus selenitireducens</name>
    <dbReference type="NCBI Taxonomy" id="1324314"/>
    <lineage>
        <taxon>Bacteria</taxon>
        <taxon>Bacillati</taxon>
        <taxon>Bacillota</taxon>
        <taxon>Bacilli</taxon>
        <taxon>Bacillales</taxon>
        <taxon>Paenibacillaceae</taxon>
        <taxon>Paenibacillus</taxon>
    </lineage>
</organism>
<comment type="caution">
    <text evidence="1">The sequence shown here is derived from an EMBL/GenBank/DDBJ whole genome shotgun (WGS) entry which is preliminary data.</text>
</comment>
<gene>
    <name evidence="1" type="ORF">BVG16_27405</name>
</gene>
<dbReference type="Gene3D" id="3.40.50.1000">
    <property type="entry name" value="HAD superfamily/HAD-like"/>
    <property type="match status" value="1"/>
</dbReference>
<dbReference type="SFLD" id="SFLDG01129">
    <property type="entry name" value="C1.5:_HAD__Beta-PGM__Phosphata"/>
    <property type="match status" value="1"/>
</dbReference>
<dbReference type="PANTHER" id="PTHR46191">
    <property type="match status" value="1"/>
</dbReference>
<evidence type="ECO:0000313" key="2">
    <source>
        <dbReference type="Proteomes" id="UP000190188"/>
    </source>
</evidence>
<evidence type="ECO:0000313" key="1">
    <source>
        <dbReference type="EMBL" id="OPA73808.1"/>
    </source>
</evidence>
<accession>A0A1T2X1P1</accession>
<dbReference type="Gene3D" id="1.10.150.720">
    <property type="entry name" value="Haloacid dehalogenase-like hydrolase"/>
    <property type="match status" value="1"/>
</dbReference>
<dbReference type="InterPro" id="IPR023214">
    <property type="entry name" value="HAD_sf"/>
</dbReference>
<dbReference type="PANTHER" id="PTHR46191:SF2">
    <property type="entry name" value="HALOACID DEHALOGENASE-LIKE HYDROLASE DOMAIN-CONTAINING PROTEIN 3"/>
    <property type="match status" value="1"/>
</dbReference>
<dbReference type="EMBL" id="MSZX01000014">
    <property type="protein sequence ID" value="OPA73808.1"/>
    <property type="molecule type" value="Genomic_DNA"/>
</dbReference>